<accession>A0A7W8CZD1</accession>
<dbReference type="EMBL" id="JACHHD010000003">
    <property type="protein sequence ID" value="MBB5184392.1"/>
    <property type="molecule type" value="Genomic_DNA"/>
</dbReference>
<evidence type="ECO:0000313" key="7">
    <source>
        <dbReference type="EMBL" id="MBB5184392.1"/>
    </source>
</evidence>
<dbReference type="GO" id="GO:0070043">
    <property type="term" value="F:rRNA (guanine-N7-)-methyltransferase activity"/>
    <property type="evidence" value="ECO:0007669"/>
    <property type="project" value="UniProtKB-UniRule"/>
</dbReference>
<dbReference type="NCBIfam" id="TIGR00138">
    <property type="entry name" value="rsmG_gidB"/>
    <property type="match status" value="1"/>
</dbReference>
<evidence type="ECO:0000256" key="5">
    <source>
        <dbReference type="ARBA" id="ARBA00022691"/>
    </source>
</evidence>
<dbReference type="CDD" id="cd02440">
    <property type="entry name" value="AdoMet_MTases"/>
    <property type="match status" value="1"/>
</dbReference>
<feature type="binding site" evidence="6">
    <location>
        <begin position="129"/>
        <end position="130"/>
    </location>
    <ligand>
        <name>S-adenosyl-L-methionine</name>
        <dbReference type="ChEBI" id="CHEBI:59789"/>
    </ligand>
</feature>
<feature type="binding site" evidence="6">
    <location>
        <position position="146"/>
    </location>
    <ligand>
        <name>S-adenosyl-L-methionine</name>
        <dbReference type="ChEBI" id="CHEBI:59789"/>
    </ligand>
</feature>
<dbReference type="PANTHER" id="PTHR31760:SF0">
    <property type="entry name" value="S-ADENOSYL-L-METHIONINE-DEPENDENT METHYLTRANSFERASES SUPERFAMILY PROTEIN"/>
    <property type="match status" value="1"/>
</dbReference>
<dbReference type="EC" id="2.1.1.-" evidence="6"/>
<dbReference type="InterPro" id="IPR003682">
    <property type="entry name" value="rRNA_ssu_MeTfrase_G"/>
</dbReference>
<dbReference type="HAMAP" id="MF_00074">
    <property type="entry name" value="16SrRNA_methyltr_G"/>
    <property type="match status" value="1"/>
</dbReference>
<evidence type="ECO:0000256" key="6">
    <source>
        <dbReference type="HAMAP-Rule" id="MF_00074"/>
    </source>
</evidence>
<organism evidence="7 9">
    <name type="scientific">Faecalicoccus acidiformans</name>
    <dbReference type="NCBI Taxonomy" id="915173"/>
    <lineage>
        <taxon>Bacteria</taxon>
        <taxon>Bacillati</taxon>
        <taxon>Bacillota</taxon>
        <taxon>Erysipelotrichia</taxon>
        <taxon>Erysipelotrichales</taxon>
        <taxon>Erysipelotrichaceae</taxon>
        <taxon>Faecalicoccus</taxon>
    </lineage>
</organism>
<dbReference type="Pfam" id="PF02527">
    <property type="entry name" value="GidB"/>
    <property type="match status" value="1"/>
</dbReference>
<evidence type="ECO:0000256" key="4">
    <source>
        <dbReference type="ARBA" id="ARBA00022679"/>
    </source>
</evidence>
<keyword evidence="2 6" id="KW-0698">rRNA processing</keyword>
<comment type="similarity">
    <text evidence="6">Belongs to the methyltransferase superfamily. RNA methyltransferase RsmG family.</text>
</comment>
<keyword evidence="5 6" id="KW-0949">S-adenosyl-L-methionine</keyword>
<evidence type="ECO:0000256" key="2">
    <source>
        <dbReference type="ARBA" id="ARBA00022552"/>
    </source>
</evidence>
<dbReference type="RefSeq" id="WP_183374324.1">
    <property type="nucleotide sequence ID" value="NZ_CALVCN010000002.1"/>
</dbReference>
<keyword evidence="3 6" id="KW-0489">Methyltransferase</keyword>
<comment type="subcellular location">
    <subcellularLocation>
        <location evidence="6">Cytoplasm</location>
    </subcellularLocation>
</comment>
<protein>
    <recommendedName>
        <fullName evidence="6">Ribosomal RNA small subunit methyltransferase G</fullName>
        <ecNumber evidence="6">2.1.1.-</ecNumber>
    </recommendedName>
    <alternativeName>
        <fullName evidence="6">16S rRNA 7-methylguanosine methyltransferase</fullName>
        <shortName evidence="6">16S rRNA m7G methyltransferase</shortName>
    </alternativeName>
</protein>
<keyword evidence="10" id="KW-1185">Reference proteome</keyword>
<dbReference type="InterPro" id="IPR029063">
    <property type="entry name" value="SAM-dependent_MTases_sf"/>
</dbReference>
<reference evidence="7 9" key="1">
    <citation type="submission" date="2020-08" db="EMBL/GenBank/DDBJ databases">
        <title>Genomic Encyclopedia of Type Strains, Phase IV (KMG-IV): sequencing the most valuable type-strain genomes for metagenomic binning, comparative biology and taxonomic classification.</title>
        <authorList>
            <person name="Goeker M."/>
        </authorList>
    </citation>
    <scope>NUCLEOTIDE SEQUENCE [LARGE SCALE GENOMIC DNA]</scope>
    <source>
        <strain evidence="7 9">DSM 26963</strain>
    </source>
</reference>
<gene>
    <name evidence="6 8" type="primary">rsmG</name>
    <name evidence="8" type="ORF">H5982_06505</name>
    <name evidence="7" type="ORF">HNQ43_000430</name>
</gene>
<dbReference type="Proteomes" id="UP000521313">
    <property type="component" value="Unassembled WGS sequence"/>
</dbReference>
<reference evidence="8" key="2">
    <citation type="submission" date="2020-08" db="EMBL/GenBank/DDBJ databases">
        <authorList>
            <person name="Cejkova D."/>
            <person name="Kubasova T."/>
            <person name="Jahodarova E."/>
            <person name="Rychlik I."/>
        </authorList>
    </citation>
    <scope>NUCLEOTIDE SEQUENCE</scope>
    <source>
        <strain evidence="8">An423</strain>
    </source>
</reference>
<feature type="binding site" evidence="6">
    <location>
        <position position="83"/>
    </location>
    <ligand>
        <name>S-adenosyl-L-methionine</name>
        <dbReference type="ChEBI" id="CHEBI:59789"/>
    </ligand>
</feature>
<dbReference type="PANTHER" id="PTHR31760">
    <property type="entry name" value="S-ADENOSYL-L-METHIONINE-DEPENDENT METHYLTRANSFERASES SUPERFAMILY PROTEIN"/>
    <property type="match status" value="1"/>
</dbReference>
<keyword evidence="4 6" id="KW-0808">Transferase</keyword>
<dbReference type="Proteomes" id="UP000775500">
    <property type="component" value="Unassembled WGS sequence"/>
</dbReference>
<proteinExistence type="inferred from homology"/>
<reference evidence="8 10" key="3">
    <citation type="journal article" date="2021" name="Sci. Rep.">
        <title>The distribution of antibiotic resistance genes in chicken gut microbiota commensals.</title>
        <authorList>
            <person name="Juricova H."/>
            <person name="Matiasovicova J."/>
            <person name="Kubasova T."/>
            <person name="Cejkova D."/>
            <person name="Rychlik I."/>
        </authorList>
    </citation>
    <scope>NUCLEOTIDE SEQUENCE [LARGE SCALE GENOMIC DNA]</scope>
    <source>
        <strain evidence="8 10">An423</strain>
    </source>
</reference>
<dbReference type="GO" id="GO:0005829">
    <property type="term" value="C:cytosol"/>
    <property type="evidence" value="ECO:0007669"/>
    <property type="project" value="TreeGrafter"/>
</dbReference>
<dbReference type="Gene3D" id="3.40.50.150">
    <property type="entry name" value="Vaccinia Virus protein VP39"/>
    <property type="match status" value="1"/>
</dbReference>
<feature type="binding site" evidence="6">
    <location>
        <position position="78"/>
    </location>
    <ligand>
        <name>S-adenosyl-L-methionine</name>
        <dbReference type="ChEBI" id="CHEBI:59789"/>
    </ligand>
</feature>
<comment type="function">
    <text evidence="6">Specifically methylates the N7 position of a guanine in 16S rRNA.</text>
</comment>
<keyword evidence="1 6" id="KW-0963">Cytoplasm</keyword>
<evidence type="ECO:0000313" key="8">
    <source>
        <dbReference type="EMBL" id="MBM6831758.1"/>
    </source>
</evidence>
<evidence type="ECO:0000256" key="3">
    <source>
        <dbReference type="ARBA" id="ARBA00022603"/>
    </source>
</evidence>
<evidence type="ECO:0000313" key="9">
    <source>
        <dbReference type="Proteomes" id="UP000521313"/>
    </source>
</evidence>
<evidence type="ECO:0000256" key="1">
    <source>
        <dbReference type="ARBA" id="ARBA00022490"/>
    </source>
</evidence>
<comment type="caution">
    <text evidence="6">Lacks conserved residue(s) required for the propagation of feature annotation.</text>
</comment>
<dbReference type="EMBL" id="JACJLU010000007">
    <property type="protein sequence ID" value="MBM6831758.1"/>
    <property type="molecule type" value="Genomic_DNA"/>
</dbReference>
<dbReference type="PIRSF" id="PIRSF003078">
    <property type="entry name" value="GidB"/>
    <property type="match status" value="1"/>
</dbReference>
<dbReference type="AlphaFoldDB" id="A0A7W8CZD1"/>
<dbReference type="FunFam" id="3.40.50.150:FF:000041">
    <property type="entry name" value="Ribosomal RNA small subunit methyltransferase G"/>
    <property type="match status" value="1"/>
</dbReference>
<dbReference type="SUPFAM" id="SSF53335">
    <property type="entry name" value="S-adenosyl-L-methionine-dependent methyltransferases"/>
    <property type="match status" value="1"/>
</dbReference>
<sequence>MEKVIDAKTFQLACQENGISVSEQQLEQLQKYMDLLLEWNEKMNLTAITKPEEIWSKHFLDSILPFKDCHLVSFCDVGSGAGFPCLPLKIVFPQWDCTMIEPLQKRCRFLEHVIDTLQLEKIRVINARAEDVAKEHRELFDCISARAVARLSILLELCAPLCKVNGKMIFLKGKSGLEELQEAREALKILQIRFDREETVQIEEAAHINLYFTKEKKTSKKYPRPYGQIKKKPLGG</sequence>
<comment type="caution">
    <text evidence="7">The sequence shown here is derived from an EMBL/GenBank/DDBJ whole genome shotgun (WGS) entry which is preliminary data.</text>
</comment>
<name>A0A7W8CZD1_9FIRM</name>
<evidence type="ECO:0000313" key="10">
    <source>
        <dbReference type="Proteomes" id="UP000775500"/>
    </source>
</evidence>